<protein>
    <submittedName>
        <fullName evidence="1">Uncharacterized protein</fullName>
    </submittedName>
</protein>
<keyword evidence="2" id="KW-1185">Reference proteome</keyword>
<gene>
    <name evidence="1" type="ORF">PMACD_LOCUS14590</name>
</gene>
<accession>A0A821XBH7</accession>
<evidence type="ECO:0000313" key="1">
    <source>
        <dbReference type="EMBL" id="CAF4939402.1"/>
    </source>
</evidence>
<reference evidence="1" key="1">
    <citation type="submission" date="2021-02" db="EMBL/GenBank/DDBJ databases">
        <authorList>
            <person name="Steward A R."/>
        </authorList>
    </citation>
    <scope>NUCLEOTIDE SEQUENCE</scope>
</reference>
<proteinExistence type="predicted"/>
<dbReference type="EMBL" id="CAJOBZ010000066">
    <property type="protein sequence ID" value="CAF4939402.1"/>
    <property type="molecule type" value="Genomic_DNA"/>
</dbReference>
<dbReference type="AlphaFoldDB" id="A0A821XBH7"/>
<evidence type="ECO:0000313" key="2">
    <source>
        <dbReference type="Proteomes" id="UP000663880"/>
    </source>
</evidence>
<sequence>MREKVGRGGRPRCLKREATPPQKHVSDILSCHSSTYKLLLCLDILTNALQTQHQESCVAVIVSRKIPRKKYR</sequence>
<comment type="caution">
    <text evidence="1">The sequence shown here is derived from an EMBL/GenBank/DDBJ whole genome shotgun (WGS) entry which is preliminary data.</text>
</comment>
<organism evidence="1 2">
    <name type="scientific">Pieris macdunnoughi</name>
    <dbReference type="NCBI Taxonomy" id="345717"/>
    <lineage>
        <taxon>Eukaryota</taxon>
        <taxon>Metazoa</taxon>
        <taxon>Ecdysozoa</taxon>
        <taxon>Arthropoda</taxon>
        <taxon>Hexapoda</taxon>
        <taxon>Insecta</taxon>
        <taxon>Pterygota</taxon>
        <taxon>Neoptera</taxon>
        <taxon>Endopterygota</taxon>
        <taxon>Lepidoptera</taxon>
        <taxon>Glossata</taxon>
        <taxon>Ditrysia</taxon>
        <taxon>Papilionoidea</taxon>
        <taxon>Pieridae</taxon>
        <taxon>Pierinae</taxon>
        <taxon>Pieris</taxon>
    </lineage>
</organism>
<name>A0A821XBH7_9NEOP</name>
<dbReference type="Proteomes" id="UP000663880">
    <property type="component" value="Unassembled WGS sequence"/>
</dbReference>